<gene>
    <name evidence="1" type="ORF">AVEN_205816_1</name>
</gene>
<evidence type="ECO:0000313" key="2">
    <source>
        <dbReference type="Proteomes" id="UP000499080"/>
    </source>
</evidence>
<reference evidence="1 2" key="1">
    <citation type="journal article" date="2019" name="Sci. Rep.">
        <title>Orb-weaving spider Araneus ventricosus genome elucidates the spidroin gene catalogue.</title>
        <authorList>
            <person name="Kono N."/>
            <person name="Nakamura H."/>
            <person name="Ohtoshi R."/>
            <person name="Moran D.A.P."/>
            <person name="Shinohara A."/>
            <person name="Yoshida Y."/>
            <person name="Fujiwara M."/>
            <person name="Mori M."/>
            <person name="Tomita M."/>
            <person name="Arakawa K."/>
        </authorList>
    </citation>
    <scope>NUCLEOTIDE SEQUENCE [LARGE SCALE GENOMIC DNA]</scope>
</reference>
<dbReference type="AlphaFoldDB" id="A0A4Y2LVB2"/>
<evidence type="ECO:0000313" key="1">
    <source>
        <dbReference type="EMBL" id="GBN18419.1"/>
    </source>
</evidence>
<organism evidence="1 2">
    <name type="scientific">Araneus ventricosus</name>
    <name type="common">Orbweaver spider</name>
    <name type="synonym">Epeira ventricosa</name>
    <dbReference type="NCBI Taxonomy" id="182803"/>
    <lineage>
        <taxon>Eukaryota</taxon>
        <taxon>Metazoa</taxon>
        <taxon>Ecdysozoa</taxon>
        <taxon>Arthropoda</taxon>
        <taxon>Chelicerata</taxon>
        <taxon>Arachnida</taxon>
        <taxon>Araneae</taxon>
        <taxon>Araneomorphae</taxon>
        <taxon>Entelegynae</taxon>
        <taxon>Araneoidea</taxon>
        <taxon>Araneidae</taxon>
        <taxon>Araneus</taxon>
    </lineage>
</organism>
<sequence>MVLAILNNAQVLRTTPELAHPSQSTESAYTENLQKNWILNNPPSISKVEILLARASKCYECRVMEWAMYIWSFFSWQGHPRREGHSIIPSKSIKAMDKVGLLPSGAQGLVPAEAALSSFTMNPSPIVLDFLWASGLLDLV</sequence>
<name>A0A4Y2LVB2_ARAVE</name>
<dbReference type="Proteomes" id="UP000499080">
    <property type="component" value="Unassembled WGS sequence"/>
</dbReference>
<keyword evidence="2" id="KW-1185">Reference proteome</keyword>
<protein>
    <submittedName>
        <fullName evidence="1">Uncharacterized protein</fullName>
    </submittedName>
</protein>
<dbReference type="EMBL" id="BGPR01006375">
    <property type="protein sequence ID" value="GBN18419.1"/>
    <property type="molecule type" value="Genomic_DNA"/>
</dbReference>
<comment type="caution">
    <text evidence="1">The sequence shown here is derived from an EMBL/GenBank/DDBJ whole genome shotgun (WGS) entry which is preliminary data.</text>
</comment>
<proteinExistence type="predicted"/>
<accession>A0A4Y2LVB2</accession>